<organism evidence="2 3">
    <name type="scientific">Carnegiea gigantea</name>
    <dbReference type="NCBI Taxonomy" id="171969"/>
    <lineage>
        <taxon>Eukaryota</taxon>
        <taxon>Viridiplantae</taxon>
        <taxon>Streptophyta</taxon>
        <taxon>Embryophyta</taxon>
        <taxon>Tracheophyta</taxon>
        <taxon>Spermatophyta</taxon>
        <taxon>Magnoliopsida</taxon>
        <taxon>eudicotyledons</taxon>
        <taxon>Gunneridae</taxon>
        <taxon>Pentapetalae</taxon>
        <taxon>Caryophyllales</taxon>
        <taxon>Cactineae</taxon>
        <taxon>Cactaceae</taxon>
        <taxon>Cactoideae</taxon>
        <taxon>Echinocereeae</taxon>
        <taxon>Carnegiea</taxon>
    </lineage>
</organism>
<feature type="region of interest" description="Disordered" evidence="1">
    <location>
        <begin position="28"/>
        <end position="58"/>
    </location>
</feature>
<evidence type="ECO:0000313" key="2">
    <source>
        <dbReference type="EMBL" id="KAJ8449478.1"/>
    </source>
</evidence>
<evidence type="ECO:0000256" key="1">
    <source>
        <dbReference type="SAM" id="MobiDB-lite"/>
    </source>
</evidence>
<keyword evidence="3" id="KW-1185">Reference proteome</keyword>
<name>A0A9Q1KV70_9CARY</name>
<gene>
    <name evidence="2" type="ORF">Cgig2_002275</name>
</gene>
<protein>
    <submittedName>
        <fullName evidence="2">Uncharacterized protein</fullName>
    </submittedName>
</protein>
<reference evidence="2" key="1">
    <citation type="submission" date="2022-04" db="EMBL/GenBank/DDBJ databases">
        <title>Carnegiea gigantea Genome sequencing and assembly v2.</title>
        <authorList>
            <person name="Copetti D."/>
            <person name="Sanderson M.J."/>
            <person name="Burquez A."/>
            <person name="Wojciechowski M.F."/>
        </authorList>
    </citation>
    <scope>NUCLEOTIDE SEQUENCE</scope>
    <source>
        <strain evidence="2">SGP5-SGP5p</strain>
        <tissue evidence="2">Aerial part</tissue>
    </source>
</reference>
<evidence type="ECO:0000313" key="3">
    <source>
        <dbReference type="Proteomes" id="UP001153076"/>
    </source>
</evidence>
<feature type="compositionally biased region" description="Basic and acidic residues" evidence="1">
    <location>
        <begin position="35"/>
        <end position="55"/>
    </location>
</feature>
<accession>A0A9Q1KV70</accession>
<dbReference type="Proteomes" id="UP001153076">
    <property type="component" value="Unassembled WGS sequence"/>
</dbReference>
<dbReference type="AlphaFoldDB" id="A0A9Q1KV70"/>
<dbReference type="EMBL" id="JAKOGI010000021">
    <property type="protein sequence ID" value="KAJ8449478.1"/>
    <property type="molecule type" value="Genomic_DNA"/>
</dbReference>
<comment type="caution">
    <text evidence="2">The sequence shown here is derived from an EMBL/GenBank/DDBJ whole genome shotgun (WGS) entry which is preliminary data.</text>
</comment>
<proteinExistence type="predicted"/>
<sequence length="239" mass="26313">MSTESIAVDGAAVDETCVDHPLGLSIESVTNLEGDAQRTPETERTTSPDTKDVPYKGDSVGKSSNIVTYMKTRLRCQKPAAMHDTPYTDSIDCQRHKDMTKGMTGAETACASSDPCEGKVDPEVLDVQLIEVEGSGMGQVLIGYITTPLPVMELELLNNIRSRYKELRPNSKQCNVLLCVSETFTLEEDLKECTPKLVPANWLRGLINVVPKARVGDRSGRYCIGNLATNMFAEFLHRR</sequence>